<name>A9WV68_RENSM</name>
<dbReference type="HOGENOM" id="CLU_080841_1_0_11"/>
<dbReference type="PIRSF" id="PIRSF010260">
    <property type="entry name" value="UCP010260"/>
    <property type="match status" value="1"/>
</dbReference>
<evidence type="ECO:0000313" key="3">
    <source>
        <dbReference type="Proteomes" id="UP000002007"/>
    </source>
</evidence>
<protein>
    <submittedName>
        <fullName evidence="2">A3(2) glycogen metabolism cluster I</fullName>
    </submittedName>
</protein>
<dbReference type="PANTHER" id="PTHR34202:SF1">
    <property type="entry name" value="UPF0548 PROTEIN"/>
    <property type="match status" value="1"/>
</dbReference>
<dbReference type="Pfam" id="PF09348">
    <property type="entry name" value="DUF1990"/>
    <property type="match status" value="1"/>
</dbReference>
<gene>
    <name evidence="2" type="ordered locus">RSal33209_3379</name>
</gene>
<dbReference type="STRING" id="288705.RSal33209_3379"/>
<reference evidence="3" key="1">
    <citation type="journal article" date="2008" name="J. Bacteriol.">
        <title>Genome sequence of the fish pathogen Renibacterium salmoninarum suggests reductive evolution away from an environmental Arthrobacter ancestor.</title>
        <authorList>
            <person name="Wiens G.D."/>
            <person name="Rockey D.D."/>
            <person name="Wu Z."/>
            <person name="Chang J."/>
            <person name="Levy R."/>
            <person name="Crane S."/>
            <person name="Chen D.S."/>
            <person name="Capri G.R."/>
            <person name="Burnett J.R."/>
            <person name="Sudheesh P.S."/>
            <person name="Schipma M.J."/>
            <person name="Burd H."/>
            <person name="Bhattacharyya A."/>
            <person name="Rhodes L.D."/>
            <person name="Kaul R."/>
            <person name="Strom M.S."/>
        </authorList>
    </citation>
    <scope>NUCLEOTIDE SEQUENCE [LARGE SCALE GENOMIC DNA]</scope>
    <source>
        <strain evidence="3">ATCC 33209 / DSM 20767 / JCM 11484 / NBRC 15589 / NCIMB 2235</strain>
    </source>
</reference>
<dbReference type="Proteomes" id="UP000002007">
    <property type="component" value="Chromosome"/>
</dbReference>
<dbReference type="PANTHER" id="PTHR34202">
    <property type="entry name" value="UPF0548 PROTEIN"/>
    <property type="match status" value="1"/>
</dbReference>
<organism evidence="2 3">
    <name type="scientific">Renibacterium salmoninarum (strain ATCC 33209 / DSM 20767 / JCM 11484 / NBRC 15589 / NCIMB 2235)</name>
    <dbReference type="NCBI Taxonomy" id="288705"/>
    <lineage>
        <taxon>Bacteria</taxon>
        <taxon>Bacillati</taxon>
        <taxon>Actinomycetota</taxon>
        <taxon>Actinomycetes</taxon>
        <taxon>Micrococcales</taxon>
        <taxon>Micrococcaceae</taxon>
        <taxon>Renibacterium</taxon>
    </lineage>
</organism>
<evidence type="ECO:0000259" key="1">
    <source>
        <dbReference type="Pfam" id="PF09348"/>
    </source>
</evidence>
<dbReference type="RefSeq" id="WP_012246726.1">
    <property type="nucleotide sequence ID" value="NC_010168.1"/>
</dbReference>
<feature type="domain" description="DUF1990" evidence="1">
    <location>
        <begin position="23"/>
        <end position="169"/>
    </location>
</feature>
<dbReference type="EMBL" id="CP000910">
    <property type="protein sequence ID" value="ABY25089.1"/>
    <property type="molecule type" value="Genomic_DNA"/>
</dbReference>
<dbReference type="InterPro" id="IPR018960">
    <property type="entry name" value="DUF1990"/>
</dbReference>
<sequence length="175" mass="18658">MGELTYPQIGLSRQLFENGPESAAGWPAGSRRVFERILIGHGVEAFNRLTDGILDWQIQRKAGLRPRSATRAVPGAQVVCSFGLGPLRLSVPCEVVWSEQGASVGGFGYGTLPGHPARGEEAFIAQLADDGAVWFSVLAFSKPSPGIFAMTAPASRFMQARVTRKYLAAAKAIVG</sequence>
<proteinExistence type="predicted"/>
<accession>A9WV68</accession>
<dbReference type="AlphaFoldDB" id="A9WV68"/>
<dbReference type="InterPro" id="IPR014457">
    <property type="entry name" value="UCP010260"/>
</dbReference>
<dbReference type="eggNOG" id="COG4762">
    <property type="taxonomic scope" value="Bacteria"/>
</dbReference>
<keyword evidence="3" id="KW-1185">Reference proteome</keyword>
<evidence type="ECO:0000313" key="2">
    <source>
        <dbReference type="EMBL" id="ABY25089.1"/>
    </source>
</evidence>
<dbReference type="KEGG" id="rsa:RSal33209_3379"/>